<protein>
    <submittedName>
        <fullName evidence="1">Uncharacterized protein</fullName>
    </submittedName>
</protein>
<dbReference type="EMBL" id="CACTIH010007302">
    <property type="protein sequence ID" value="CAA3008640.1"/>
    <property type="molecule type" value="Genomic_DNA"/>
</dbReference>
<dbReference type="Proteomes" id="UP000594638">
    <property type="component" value="Unassembled WGS sequence"/>
</dbReference>
<reference evidence="1 2" key="1">
    <citation type="submission" date="2019-12" db="EMBL/GenBank/DDBJ databases">
        <authorList>
            <person name="Alioto T."/>
            <person name="Alioto T."/>
            <person name="Gomez Garrido J."/>
        </authorList>
    </citation>
    <scope>NUCLEOTIDE SEQUENCE [LARGE SCALE GENOMIC DNA]</scope>
</reference>
<evidence type="ECO:0000313" key="2">
    <source>
        <dbReference type="Proteomes" id="UP000594638"/>
    </source>
</evidence>
<dbReference type="Gramene" id="OE9A041330T1">
    <property type="protein sequence ID" value="OE9A041330C1"/>
    <property type="gene ID" value="OE9A041330"/>
</dbReference>
<keyword evidence="2" id="KW-1185">Reference proteome</keyword>
<accession>A0A8S0TUP4</accession>
<proteinExistence type="predicted"/>
<name>A0A8S0TUP4_OLEEU</name>
<gene>
    <name evidence="1" type="ORF">OLEA9_A041330</name>
</gene>
<dbReference type="AlphaFoldDB" id="A0A8S0TUP4"/>
<evidence type="ECO:0000313" key="1">
    <source>
        <dbReference type="EMBL" id="CAA3008640.1"/>
    </source>
</evidence>
<organism evidence="1 2">
    <name type="scientific">Olea europaea subsp. europaea</name>
    <dbReference type="NCBI Taxonomy" id="158383"/>
    <lineage>
        <taxon>Eukaryota</taxon>
        <taxon>Viridiplantae</taxon>
        <taxon>Streptophyta</taxon>
        <taxon>Embryophyta</taxon>
        <taxon>Tracheophyta</taxon>
        <taxon>Spermatophyta</taxon>
        <taxon>Magnoliopsida</taxon>
        <taxon>eudicotyledons</taxon>
        <taxon>Gunneridae</taxon>
        <taxon>Pentapetalae</taxon>
        <taxon>asterids</taxon>
        <taxon>lamiids</taxon>
        <taxon>Lamiales</taxon>
        <taxon>Oleaceae</taxon>
        <taxon>Oleeae</taxon>
        <taxon>Olea</taxon>
    </lineage>
</organism>
<sequence>MLRWRLGELGRAREFICSLDSGYKLFRGEGRCIYCLSVIQLFSACLPTLAYETIPSNQCGVGIGWSRKSGLEMQAESVGGLQD</sequence>
<comment type="caution">
    <text evidence="1">The sequence shown here is derived from an EMBL/GenBank/DDBJ whole genome shotgun (WGS) entry which is preliminary data.</text>
</comment>